<feature type="domain" description="R13L1/DRL21-like LRR repeat region" evidence="1">
    <location>
        <begin position="191"/>
        <end position="306"/>
    </location>
</feature>
<dbReference type="InterPro" id="IPR056789">
    <property type="entry name" value="LRR_R13L1-DRL21"/>
</dbReference>
<keyword evidence="3" id="KW-1185">Reference proteome</keyword>
<evidence type="ECO:0000259" key="1">
    <source>
        <dbReference type="Pfam" id="PF25019"/>
    </source>
</evidence>
<dbReference type="EnsemblPlants" id="TraesCS2B02G496800.1">
    <property type="protein sequence ID" value="TraesCS2B02G496800.1.cds1"/>
    <property type="gene ID" value="TraesCS2B02G496800"/>
</dbReference>
<evidence type="ECO:0000313" key="2">
    <source>
        <dbReference type="EnsemblPlants" id="TraesCS2B02G496800.1.cds1"/>
    </source>
</evidence>
<name>A0A3B6CFR3_WHEAT</name>
<dbReference type="AlphaFoldDB" id="A0A3B6CFR3"/>
<dbReference type="Gene3D" id="3.80.10.10">
    <property type="entry name" value="Ribonuclease Inhibitor"/>
    <property type="match status" value="3"/>
</dbReference>
<dbReference type="Gramene" id="TraesCS2B03G1250800.1">
    <property type="protein sequence ID" value="TraesCS2B03G1250800.1.CDS1"/>
    <property type="gene ID" value="TraesCS2B03G1250800"/>
</dbReference>
<accession>A0A3B6CFR3</accession>
<reference evidence="2" key="1">
    <citation type="submission" date="2018-08" db="EMBL/GenBank/DDBJ databases">
        <authorList>
            <person name="Rossello M."/>
        </authorList>
    </citation>
    <scope>NUCLEOTIDE SEQUENCE [LARGE SCALE GENOMIC DNA]</scope>
    <source>
        <strain evidence="2">cv. Chinese Spring</strain>
    </source>
</reference>
<dbReference type="STRING" id="4565.A0A3B6CFR3"/>
<evidence type="ECO:0000313" key="3">
    <source>
        <dbReference type="Proteomes" id="UP000019116"/>
    </source>
</evidence>
<dbReference type="Gramene" id="TraesCS2B02G496800.1">
    <property type="protein sequence ID" value="TraesCS2B02G496800.1.cds1"/>
    <property type="gene ID" value="TraesCS2B02G496800"/>
</dbReference>
<dbReference type="SUPFAM" id="SSF52058">
    <property type="entry name" value="L domain-like"/>
    <property type="match status" value="2"/>
</dbReference>
<organism evidence="2">
    <name type="scientific">Triticum aestivum</name>
    <name type="common">Wheat</name>
    <dbReference type="NCBI Taxonomy" id="4565"/>
    <lineage>
        <taxon>Eukaryota</taxon>
        <taxon>Viridiplantae</taxon>
        <taxon>Streptophyta</taxon>
        <taxon>Embryophyta</taxon>
        <taxon>Tracheophyta</taxon>
        <taxon>Spermatophyta</taxon>
        <taxon>Magnoliopsida</taxon>
        <taxon>Liliopsida</taxon>
        <taxon>Poales</taxon>
        <taxon>Poaceae</taxon>
        <taxon>BOP clade</taxon>
        <taxon>Pooideae</taxon>
        <taxon>Triticodae</taxon>
        <taxon>Triticeae</taxon>
        <taxon>Triticinae</taxon>
        <taxon>Triticum</taxon>
    </lineage>
</organism>
<dbReference type="OrthoDB" id="1303418at2759"/>
<proteinExistence type="predicted"/>
<dbReference type="Pfam" id="PF25019">
    <property type="entry name" value="LRR_R13L1-DRL21"/>
    <property type="match status" value="1"/>
</dbReference>
<dbReference type="Gramene" id="TraesNOR2B03G01047010.1">
    <property type="protein sequence ID" value="TraesNOR2B03G01047010.1.CDS1"/>
    <property type="gene ID" value="TraesNOR2B03G01047010"/>
</dbReference>
<reference evidence="2" key="2">
    <citation type="submission" date="2018-10" db="UniProtKB">
        <authorList>
            <consortium name="EnsemblPlants"/>
        </authorList>
    </citation>
    <scope>IDENTIFICATION</scope>
</reference>
<dbReference type="PANTHER" id="PTHR47186">
    <property type="entry name" value="LEUCINE-RICH REPEAT-CONTAINING PROTEIN 57"/>
    <property type="match status" value="1"/>
</dbReference>
<sequence length="910" mass="102793">MRHIQIPPCVRHFSIIIDNTDVEDRVSFEHCNENLSALDKRLKVEHLRTLMLFGDYHGSFVKNFGGLLREATALRVIFLSEASYNLEDILHNFSKLVHLHYLRIKSSLYCQDLCLPSALFRLYHLEIIDLQSVQCRVSSTRNISNLVKLHHFLLPKNMLQFHSDIYGVGKLKFLQELRNFNVGKESDGFELSQLGPLTELGGSLGIYNLENVQTEEEANESKLLRKNHLRELILQWGSWPSNNDPVKEDNVLRSLVPHSNLQDLCIRGHGGTNCPAWLCENLSVKCLESLCLDNVSWKNLPPLGEMWMVNEHGEEYQCCSISSPGFHNLKRLQLSNIYRLKKWVGNDNCSLFSHLEVLIIKDCSELMELPFSHPTCSQAQQEKKMAWFPRLRELVIFYCPKLVSMPSIPWWTGAPCSAQLERVGTGIEQLVYPSYGKEFSLGIEGKGGEGDEFWSGLNFSNLTDLEKFHMKIIPFLSLDKLRVLTSLKKIDIEGVSSVLPPVDWDWYHGMYRFPVEVLHISRCDASGKELTLLLSFLPNLSELFISECKIITGLGVVEDAETVSREQEQQTRVGEEEIIIAAAAQGLLFLPSQLQELMIYNCSNVSLLANSSHDNHTEAGGGLQRLRCLRSLWIDKCPEFLSSYSSSLISSFLPFPTCLQDLDLLDVKHMETLQPLSNLTSLTGLMLRILGGSTEEGLWPLLAHGHLTKLHLYADSDFFAGFDPSRPHDKEVFACSSKLFYLCTEINTGFLAAPICSLLSSTLTKLYLSFGTEMERLTKEQEEALQLLTSLQELEFSCGFNLQRLPAGLHNLINLEKLQVESCDDIKSLPSLPSSLQELVMEHCHATKSLPNALPISLEILRICHCDAIKSLPKNGLPSLMLELDVLEGNSEELKRACHKLIGTIPIVRA</sequence>
<dbReference type="InterPro" id="IPR032675">
    <property type="entry name" value="LRR_dom_sf"/>
</dbReference>
<dbReference type="PANTHER" id="PTHR47186:SF36">
    <property type="entry name" value="NB-ARC DOMAIN-CONTAINING PROTEIN"/>
    <property type="match status" value="1"/>
</dbReference>
<dbReference type="Proteomes" id="UP000019116">
    <property type="component" value="Chromosome 2B"/>
</dbReference>
<protein>
    <recommendedName>
        <fullName evidence="1">R13L1/DRL21-like LRR repeat region domain-containing protein</fullName>
    </recommendedName>
</protein>